<dbReference type="GO" id="GO:0005737">
    <property type="term" value="C:cytoplasm"/>
    <property type="evidence" value="ECO:0007669"/>
    <property type="project" value="UniProtKB-SubCell"/>
</dbReference>
<evidence type="ECO:0000256" key="1">
    <source>
        <dbReference type="ARBA" id="ARBA00022988"/>
    </source>
</evidence>
<comment type="function">
    <text evidence="3">Required for maturation of urease via the functional incorporation of the urease nickel metallocenter.</text>
</comment>
<sequence length="276" mass="28776">MTTPTVMITITGTITTTASTAIVMADGGRSPDEATSDTGLGPSGRGADDVLKLMVWLSPAFPVGGFTYSHGLEWAIEDGTVTTTAGLERWLADIVRHGAGRNDAIFFALAHRAMAAGDLDALSDTVERAAAFQPSKERRLEATAQGAAFMRAILDTAPAEPLDRLLPLLAARFDGAVPWTYPVAVGVAAAAHGIALDLALPAYLQAFVQNVISAGVRAVPLGQTDGLRLVAALRPMIEAAASGALHASVDDLGGAVLRADIASMKHETQYTRLFRS</sequence>
<dbReference type="HAMAP" id="MF_01385">
    <property type="entry name" value="UreF"/>
    <property type="match status" value="1"/>
</dbReference>
<dbReference type="AlphaFoldDB" id="A0AAU7XA27"/>
<dbReference type="KEGG" id="mflg:ABS361_20835"/>
<evidence type="ECO:0000313" key="4">
    <source>
        <dbReference type="EMBL" id="XBY44426.1"/>
    </source>
</evidence>
<dbReference type="Gene3D" id="1.10.4190.10">
    <property type="entry name" value="Urease accessory protein UreF"/>
    <property type="match status" value="1"/>
</dbReference>
<protein>
    <recommendedName>
        <fullName evidence="3">Urease accessory protein UreF</fullName>
    </recommendedName>
</protein>
<organism evidence="4">
    <name type="scientific">Methyloraptor flagellatus</name>
    <dbReference type="NCBI Taxonomy" id="3162530"/>
    <lineage>
        <taxon>Bacteria</taxon>
        <taxon>Pseudomonadati</taxon>
        <taxon>Pseudomonadota</taxon>
        <taxon>Alphaproteobacteria</taxon>
        <taxon>Hyphomicrobiales</taxon>
        <taxon>Ancalomicrobiaceae</taxon>
        <taxon>Methyloraptor</taxon>
    </lineage>
</organism>
<proteinExistence type="inferred from homology"/>
<keyword evidence="3" id="KW-0963">Cytoplasm</keyword>
<dbReference type="PIRSF" id="PIRSF009467">
    <property type="entry name" value="Ureas_acces_UreF"/>
    <property type="match status" value="1"/>
</dbReference>
<dbReference type="RefSeq" id="WP_407049519.1">
    <property type="nucleotide sequence ID" value="NZ_CP158568.1"/>
</dbReference>
<accession>A0AAU7XA27</accession>
<gene>
    <name evidence="3" type="primary">ureF</name>
    <name evidence="4" type="ORF">ABS361_20835</name>
</gene>
<dbReference type="GO" id="GO:0016151">
    <property type="term" value="F:nickel cation binding"/>
    <property type="evidence" value="ECO:0007669"/>
    <property type="project" value="UniProtKB-UniRule"/>
</dbReference>
<dbReference type="EMBL" id="CP158568">
    <property type="protein sequence ID" value="XBY44426.1"/>
    <property type="molecule type" value="Genomic_DNA"/>
</dbReference>
<keyword evidence="1 3" id="KW-0996">Nickel insertion</keyword>
<dbReference type="InterPro" id="IPR038277">
    <property type="entry name" value="UreF_sf"/>
</dbReference>
<keyword evidence="2 3" id="KW-0143">Chaperone</keyword>
<evidence type="ECO:0000256" key="2">
    <source>
        <dbReference type="ARBA" id="ARBA00023186"/>
    </source>
</evidence>
<comment type="subunit">
    <text evidence="3">UreD, UreF and UreG form a complex that acts as a GTP-hydrolysis-dependent molecular chaperone, activating the urease apoprotein by helping to assemble the nickel containing metallocenter of UreC. The UreE protein probably delivers the nickel.</text>
</comment>
<dbReference type="PANTHER" id="PTHR33620">
    <property type="entry name" value="UREASE ACCESSORY PROTEIN F"/>
    <property type="match status" value="1"/>
</dbReference>
<dbReference type="Pfam" id="PF01730">
    <property type="entry name" value="UreF"/>
    <property type="match status" value="1"/>
</dbReference>
<dbReference type="InterPro" id="IPR002639">
    <property type="entry name" value="UreF"/>
</dbReference>
<reference evidence="4" key="1">
    <citation type="submission" date="2024-06" db="EMBL/GenBank/DDBJ databases">
        <title>Methylostella associata gen. nov., sp. nov., a novel Ancalomicrobiaceae-affiliated facultatively methylotrophic bacteria that feed on methanotrophs of the genus Methylococcus.</title>
        <authorList>
            <person name="Saltykova V."/>
            <person name="Danilova O.V."/>
            <person name="Oshkin I.Y."/>
            <person name="Belova S.E."/>
            <person name="Pimenov N.V."/>
            <person name="Dedysh S.N."/>
        </authorList>
    </citation>
    <scope>NUCLEOTIDE SEQUENCE</scope>
    <source>
        <strain evidence="4">S20</strain>
    </source>
</reference>
<evidence type="ECO:0000256" key="3">
    <source>
        <dbReference type="HAMAP-Rule" id="MF_01385"/>
    </source>
</evidence>
<comment type="subcellular location">
    <subcellularLocation>
        <location evidence="3">Cytoplasm</location>
    </subcellularLocation>
</comment>
<dbReference type="PANTHER" id="PTHR33620:SF1">
    <property type="entry name" value="UREASE ACCESSORY PROTEIN F"/>
    <property type="match status" value="1"/>
</dbReference>
<comment type="similarity">
    <text evidence="3">Belongs to the UreF family.</text>
</comment>
<name>A0AAU7XA27_9HYPH</name>